<keyword evidence="2" id="KW-1185">Reference proteome</keyword>
<evidence type="ECO:0000313" key="1">
    <source>
        <dbReference type="EMBL" id="CAG8847707.1"/>
    </source>
</evidence>
<feature type="non-terminal residue" evidence="1">
    <location>
        <position position="190"/>
    </location>
</feature>
<comment type="caution">
    <text evidence="1">The sequence shown here is derived from an EMBL/GenBank/DDBJ whole genome shotgun (WGS) entry which is preliminary data.</text>
</comment>
<sequence>MTEETWGEFSHYITDRMINLKLTPDGPINDEASLNKHWHKWNMAVKEAANKYIPTTKVIPKPFHAFSFKATKLHQALKLSNKARKLISSPPFPKSTQTIADKANEILQQIEQLTDYPVPNITQQDLWTTSYTATHTTITELHKAIHKARNLENNNEHRDRINHYVNRRYQNFADHTTTMIDSILKRHTDR</sequence>
<name>A0ABN7X477_GIGMA</name>
<proteinExistence type="predicted"/>
<gene>
    <name evidence="1" type="ORF">GMARGA_LOCUS38812</name>
</gene>
<dbReference type="Proteomes" id="UP000789901">
    <property type="component" value="Unassembled WGS sequence"/>
</dbReference>
<organism evidence="1 2">
    <name type="scientific">Gigaspora margarita</name>
    <dbReference type="NCBI Taxonomy" id="4874"/>
    <lineage>
        <taxon>Eukaryota</taxon>
        <taxon>Fungi</taxon>
        <taxon>Fungi incertae sedis</taxon>
        <taxon>Mucoromycota</taxon>
        <taxon>Glomeromycotina</taxon>
        <taxon>Glomeromycetes</taxon>
        <taxon>Diversisporales</taxon>
        <taxon>Gigasporaceae</taxon>
        <taxon>Gigaspora</taxon>
    </lineage>
</organism>
<evidence type="ECO:0000313" key="2">
    <source>
        <dbReference type="Proteomes" id="UP000789901"/>
    </source>
</evidence>
<dbReference type="EMBL" id="CAJVQB010088889">
    <property type="protein sequence ID" value="CAG8847707.1"/>
    <property type="molecule type" value="Genomic_DNA"/>
</dbReference>
<accession>A0ABN7X477</accession>
<reference evidence="1 2" key="1">
    <citation type="submission" date="2021-06" db="EMBL/GenBank/DDBJ databases">
        <authorList>
            <person name="Kallberg Y."/>
            <person name="Tangrot J."/>
            <person name="Rosling A."/>
        </authorList>
    </citation>
    <scope>NUCLEOTIDE SEQUENCE [LARGE SCALE GENOMIC DNA]</scope>
    <source>
        <strain evidence="1 2">120-4 pot B 10/14</strain>
    </source>
</reference>
<protein>
    <submittedName>
        <fullName evidence="1">36663_t:CDS:1</fullName>
    </submittedName>
</protein>